<evidence type="ECO:0000313" key="7">
    <source>
        <dbReference type="EMBL" id="EAL71107.1"/>
    </source>
</evidence>
<dbReference type="PaxDb" id="44689-DDB0302450"/>
<keyword evidence="4 5" id="KW-0472">Membrane</keyword>
<dbReference type="Pfam" id="PF10277">
    <property type="entry name" value="Frag1"/>
    <property type="match status" value="1"/>
</dbReference>
<dbReference type="InterPro" id="IPR050911">
    <property type="entry name" value="DRAM/TMEM150_Autophagy_Mod"/>
</dbReference>
<evidence type="ECO:0000313" key="8">
    <source>
        <dbReference type="Proteomes" id="UP000002195"/>
    </source>
</evidence>
<name>Q559G4_DICDI</name>
<dbReference type="PANTHER" id="PTHR21324:SF2">
    <property type="entry name" value="EG:22E5.9 PROTEIN"/>
    <property type="match status" value="1"/>
</dbReference>
<dbReference type="GeneID" id="8618533"/>
<dbReference type="KEGG" id="ddi:DDB_G0272939"/>
<dbReference type="eggNOG" id="KOG4320">
    <property type="taxonomic scope" value="Eukaryota"/>
</dbReference>
<feature type="transmembrane region" description="Helical" evidence="5">
    <location>
        <begin position="130"/>
        <end position="149"/>
    </location>
</feature>
<evidence type="ECO:0000256" key="5">
    <source>
        <dbReference type="SAM" id="Phobius"/>
    </source>
</evidence>
<dbReference type="InParanoid" id="Q559G4"/>
<evidence type="ECO:0000259" key="6">
    <source>
        <dbReference type="Pfam" id="PF10277"/>
    </source>
</evidence>
<dbReference type="EMBL" id="AAFI02000008">
    <property type="protein sequence ID" value="EAL71107.1"/>
    <property type="molecule type" value="Genomic_DNA"/>
</dbReference>
<dbReference type="OMA" id="SEWCLAF"/>
<feature type="transmembrane region" description="Helical" evidence="5">
    <location>
        <begin position="102"/>
        <end position="124"/>
    </location>
</feature>
<reference evidence="7 8" key="1">
    <citation type="journal article" date="2005" name="Nature">
        <title>The genome of the social amoeba Dictyostelium discoideum.</title>
        <authorList>
            <consortium name="The Dictyostelium discoideum Sequencing Consortium"/>
            <person name="Eichinger L."/>
            <person name="Pachebat J.A."/>
            <person name="Glockner G."/>
            <person name="Rajandream M.A."/>
            <person name="Sucgang R."/>
            <person name="Berriman M."/>
            <person name="Song J."/>
            <person name="Olsen R."/>
            <person name="Szafranski K."/>
            <person name="Xu Q."/>
            <person name="Tunggal B."/>
            <person name="Kummerfeld S."/>
            <person name="Madera M."/>
            <person name="Konfortov B.A."/>
            <person name="Rivero F."/>
            <person name="Bankier A.T."/>
            <person name="Lehmann R."/>
            <person name="Hamlin N."/>
            <person name="Davies R."/>
            <person name="Gaudet P."/>
            <person name="Fey P."/>
            <person name="Pilcher K."/>
            <person name="Chen G."/>
            <person name="Saunders D."/>
            <person name="Sodergren E."/>
            <person name="Davis P."/>
            <person name="Kerhornou A."/>
            <person name="Nie X."/>
            <person name="Hall N."/>
            <person name="Anjard C."/>
            <person name="Hemphill L."/>
            <person name="Bason N."/>
            <person name="Farbrother P."/>
            <person name="Desany B."/>
            <person name="Just E."/>
            <person name="Morio T."/>
            <person name="Rost R."/>
            <person name="Churcher C."/>
            <person name="Cooper J."/>
            <person name="Haydock S."/>
            <person name="van Driessche N."/>
            <person name="Cronin A."/>
            <person name="Goodhead I."/>
            <person name="Muzny D."/>
            <person name="Mourier T."/>
            <person name="Pain A."/>
            <person name="Lu M."/>
            <person name="Harper D."/>
            <person name="Lindsay R."/>
            <person name="Hauser H."/>
            <person name="James K."/>
            <person name="Quiles M."/>
            <person name="Madan Babu M."/>
            <person name="Saito T."/>
            <person name="Buchrieser C."/>
            <person name="Wardroper A."/>
            <person name="Felder M."/>
            <person name="Thangavelu M."/>
            <person name="Johnson D."/>
            <person name="Knights A."/>
            <person name="Loulseged H."/>
            <person name="Mungall K."/>
            <person name="Oliver K."/>
            <person name="Price C."/>
            <person name="Quail M.A."/>
            <person name="Urushihara H."/>
            <person name="Hernandez J."/>
            <person name="Rabbinowitsch E."/>
            <person name="Steffen D."/>
            <person name="Sanders M."/>
            <person name="Ma J."/>
            <person name="Kohara Y."/>
            <person name="Sharp S."/>
            <person name="Simmonds M."/>
            <person name="Spiegler S."/>
            <person name="Tivey A."/>
            <person name="Sugano S."/>
            <person name="White B."/>
            <person name="Walker D."/>
            <person name="Woodward J."/>
            <person name="Winckler T."/>
            <person name="Tanaka Y."/>
            <person name="Shaulsky G."/>
            <person name="Schleicher M."/>
            <person name="Weinstock G."/>
            <person name="Rosenthal A."/>
            <person name="Cox E.C."/>
            <person name="Chisholm R.L."/>
            <person name="Gibbs R."/>
            <person name="Loomis W.F."/>
            <person name="Platzer M."/>
            <person name="Kay R.R."/>
            <person name="Williams J."/>
            <person name="Dear P.H."/>
            <person name="Noegel A.A."/>
            <person name="Barrell B."/>
            <person name="Kuspa A."/>
        </authorList>
    </citation>
    <scope>NUCLEOTIDE SEQUENCE [LARGE SCALE GENOMIC DNA]</scope>
    <source>
        <strain evidence="7 8">AX4</strain>
    </source>
</reference>
<dbReference type="AlphaFoldDB" id="Q559G4"/>
<dbReference type="Proteomes" id="UP000002195">
    <property type="component" value="Unassembled WGS sequence"/>
</dbReference>
<proteinExistence type="predicted"/>
<dbReference type="InterPro" id="IPR019402">
    <property type="entry name" value="CWH43_N"/>
</dbReference>
<evidence type="ECO:0000256" key="2">
    <source>
        <dbReference type="ARBA" id="ARBA00022692"/>
    </source>
</evidence>
<dbReference type="HOGENOM" id="CLU_1328488_0_0_1"/>
<evidence type="ECO:0000256" key="3">
    <source>
        <dbReference type="ARBA" id="ARBA00022989"/>
    </source>
</evidence>
<feature type="transmembrane region" description="Helical" evidence="5">
    <location>
        <begin position="12"/>
        <end position="32"/>
    </location>
</feature>
<dbReference type="FunCoup" id="Q559G4">
    <property type="interactions" value="1"/>
</dbReference>
<evidence type="ECO:0000256" key="1">
    <source>
        <dbReference type="ARBA" id="ARBA00004127"/>
    </source>
</evidence>
<comment type="subcellular location">
    <subcellularLocation>
        <location evidence="1">Endomembrane system</location>
        <topology evidence="1">Multi-pass membrane protein</topology>
    </subcellularLocation>
</comment>
<keyword evidence="8" id="KW-1185">Reference proteome</keyword>
<keyword evidence="2 5" id="KW-0812">Transmembrane</keyword>
<organism evidence="7 8">
    <name type="scientific">Dictyostelium discoideum</name>
    <name type="common">Social amoeba</name>
    <dbReference type="NCBI Taxonomy" id="44689"/>
    <lineage>
        <taxon>Eukaryota</taxon>
        <taxon>Amoebozoa</taxon>
        <taxon>Evosea</taxon>
        <taxon>Eumycetozoa</taxon>
        <taxon>Dictyostelia</taxon>
        <taxon>Dictyosteliales</taxon>
        <taxon>Dictyosteliaceae</taxon>
        <taxon>Dictyostelium</taxon>
    </lineage>
</organism>
<protein>
    <recommendedName>
        <fullName evidence="6">CWH43-like N-terminal domain-containing protein</fullName>
    </recommendedName>
</protein>
<feature type="transmembrane region" description="Helical" evidence="5">
    <location>
        <begin position="195"/>
        <end position="213"/>
    </location>
</feature>
<accession>Q559G4</accession>
<sequence>MISSKTTQIKPFYILCIISLIVPITFITTYAITEVRGDDDQIIPYISDTIDFAPESCIGTFGLSIIAFLMIIVVFIKHLIIKNNIIEKEYFDDKKEKKELRFNRFSTSMGFISGLSMHGVSSFQFHNANLVHVIFAALFFLCGFIYLLTQTILDIKNSSDIPLKVLIIRKILICISCLFIGYIITQFFIDNLAAIFEIMSALSIFAYMVTFFYEFSNLTLNIEFSKSIKKINGNGGYHNIESN</sequence>
<feature type="domain" description="CWH43-like N-terminal" evidence="6">
    <location>
        <begin position="11"/>
        <end position="217"/>
    </location>
</feature>
<dbReference type="GO" id="GO:0012505">
    <property type="term" value="C:endomembrane system"/>
    <property type="evidence" value="ECO:0007669"/>
    <property type="project" value="UniProtKB-SubCell"/>
</dbReference>
<feature type="transmembrane region" description="Helical" evidence="5">
    <location>
        <begin position="170"/>
        <end position="189"/>
    </location>
</feature>
<dbReference type="RefSeq" id="XP_644852.1">
    <property type="nucleotide sequence ID" value="XM_639760.1"/>
</dbReference>
<comment type="caution">
    <text evidence="7">The sequence shown here is derived from an EMBL/GenBank/DDBJ whole genome shotgun (WGS) entry which is preliminary data.</text>
</comment>
<dbReference type="PhylomeDB" id="Q559G4"/>
<keyword evidence="3 5" id="KW-1133">Transmembrane helix</keyword>
<dbReference type="VEuPathDB" id="AmoebaDB:DDB_G0272939"/>
<dbReference type="PANTHER" id="PTHR21324">
    <property type="entry name" value="FASTING-INDUCIBLE INTEGRAL MEMBRANE PROTEIN TM6P1-RELATED"/>
    <property type="match status" value="1"/>
</dbReference>
<dbReference type="dictyBase" id="DDB_G0272939"/>
<gene>
    <name evidence="7" type="ORF">DDB_G0272939</name>
</gene>
<feature type="transmembrane region" description="Helical" evidence="5">
    <location>
        <begin position="61"/>
        <end position="81"/>
    </location>
</feature>
<evidence type="ECO:0000256" key="4">
    <source>
        <dbReference type="ARBA" id="ARBA00023136"/>
    </source>
</evidence>